<reference evidence="11" key="1">
    <citation type="journal article" date="2012" name="PLoS Genet.">
        <title>Evolutionarily ancient association of the FoxJ1 transcription factor with the motile ciliogenic program.</title>
        <authorList>
            <person name="Vij S."/>
            <person name="Rink J.C."/>
            <person name="Ho H.K."/>
            <person name="Babu D."/>
            <person name="Eitel M."/>
            <person name="Narasimhan V."/>
            <person name="Tiku V."/>
            <person name="Westbrook J."/>
            <person name="Schierwater B."/>
            <person name="Roy S."/>
        </authorList>
    </citation>
    <scope>NUCLEOTIDE SEQUENCE</scope>
</reference>
<feature type="compositionally biased region" description="Low complexity" evidence="9">
    <location>
        <begin position="201"/>
        <end position="215"/>
    </location>
</feature>
<dbReference type="GO" id="GO:0000981">
    <property type="term" value="F:DNA-binding transcription factor activity, RNA polymerase II-specific"/>
    <property type="evidence" value="ECO:0007669"/>
    <property type="project" value="TreeGrafter"/>
</dbReference>
<dbReference type="InterPro" id="IPR001766">
    <property type="entry name" value="Fork_head_dom"/>
</dbReference>
<dbReference type="FunFam" id="1.10.10.10:FF:000135">
    <property type="entry name" value="forkhead box protein G1"/>
    <property type="match status" value="1"/>
</dbReference>
<keyword evidence="4" id="KW-0010">Activator</keyword>
<dbReference type="Gene3D" id="1.10.10.10">
    <property type="entry name" value="Winged helix-like DNA-binding domain superfamily/Winged helix DNA-binding domain"/>
    <property type="match status" value="1"/>
</dbReference>
<evidence type="ECO:0000256" key="4">
    <source>
        <dbReference type="ARBA" id="ARBA00023159"/>
    </source>
</evidence>
<dbReference type="PANTHER" id="PTHR46805:SF4">
    <property type="entry name" value="FORKHEAD BOX PROTEIN J1.2"/>
    <property type="match status" value="1"/>
</dbReference>
<dbReference type="PANTHER" id="PTHR46805">
    <property type="entry name" value="FORKHEAD BOX PROTEIN J1"/>
    <property type="match status" value="1"/>
</dbReference>
<keyword evidence="2" id="KW-0805">Transcription regulation</keyword>
<dbReference type="SUPFAM" id="SSF46785">
    <property type="entry name" value="Winged helix' DNA-binding domain"/>
    <property type="match status" value="1"/>
</dbReference>
<accession>K7WJD4</accession>
<evidence type="ECO:0000256" key="3">
    <source>
        <dbReference type="ARBA" id="ARBA00023125"/>
    </source>
</evidence>
<keyword evidence="6 8" id="KW-0539">Nucleus</keyword>
<feature type="domain" description="Fork-head" evidence="10">
    <location>
        <begin position="92"/>
        <end position="187"/>
    </location>
</feature>
<dbReference type="CDD" id="cd20023">
    <property type="entry name" value="FH_FOXJ1"/>
    <property type="match status" value="1"/>
</dbReference>
<organism evidence="11">
    <name type="scientific">Schmidtea mediterranea</name>
    <name type="common">Freshwater planarian flatworm</name>
    <dbReference type="NCBI Taxonomy" id="79327"/>
    <lineage>
        <taxon>Eukaryota</taxon>
        <taxon>Metazoa</taxon>
        <taxon>Spiralia</taxon>
        <taxon>Lophotrochozoa</taxon>
        <taxon>Platyhelminthes</taxon>
        <taxon>Rhabditophora</taxon>
        <taxon>Seriata</taxon>
        <taxon>Tricladida</taxon>
        <taxon>Continenticola</taxon>
        <taxon>Geoplanoidea</taxon>
        <taxon>Dugesiidae</taxon>
        <taxon>Schmidtea</taxon>
    </lineage>
</organism>
<dbReference type="PRINTS" id="PR00053">
    <property type="entry name" value="FORKHEAD"/>
</dbReference>
<dbReference type="InterPro" id="IPR030456">
    <property type="entry name" value="TF_fork_head_CS_2"/>
</dbReference>
<feature type="region of interest" description="Disordered" evidence="9">
    <location>
        <begin position="194"/>
        <end position="217"/>
    </location>
</feature>
<sequence length="407" mass="46880">TDDNFKEDESLTSLNWLNNISIPISNTIPTNEEYLPSSTLSLNANSFNSNKIQTYDKSVLQYFPSKLQAALRNEGLFDPIIRYEYKNSWKNKPPLSYTTLICMAMLDLGKPKIALNEIYEWIRENFLYYRKSDSSWQNSVRHNLSLKKCFEKVPRKKDERGKGGFWRINPNFTENLGNNFIKYRRQFHVYATPPPLPPSQPLVSSQPQPSAQTQSNGYHLSNSVYKYAGNNNNVASKGWRGNSNANCEIVNFKPLANYHQHQQQQQQQSHQHLKLVNIPSVRSVNKPYKRLQTTHMKPIFKKPYALSSLNQYETIEENDRVVAQMRLYGSPRPKSPTLFSLCENEPLLSEISSSNSNYSAFGFEDFDSTTSSSFDTEFSCSSNFHTSSDDNYSLNIALDIDEFIPQF</sequence>
<keyword evidence="5" id="KW-0804">Transcription</keyword>
<dbReference type="InterPro" id="IPR047513">
    <property type="entry name" value="FOXJ1"/>
</dbReference>
<evidence type="ECO:0000256" key="2">
    <source>
        <dbReference type="ARBA" id="ARBA00023015"/>
    </source>
</evidence>
<evidence type="ECO:0000313" key="11">
    <source>
        <dbReference type="EMBL" id="AFX62230.1"/>
    </source>
</evidence>
<protein>
    <submittedName>
        <fullName evidence="11">Forkhead box J1-like protein 3</fullName>
    </submittedName>
</protein>
<feature type="non-terminal residue" evidence="11">
    <location>
        <position position="1"/>
    </location>
</feature>
<feature type="DNA-binding region" description="Fork-head" evidence="8">
    <location>
        <begin position="92"/>
        <end position="187"/>
    </location>
</feature>
<evidence type="ECO:0000256" key="1">
    <source>
        <dbReference type="ARBA" id="ARBA00022794"/>
    </source>
</evidence>
<evidence type="ECO:0000256" key="8">
    <source>
        <dbReference type="PROSITE-ProRule" id="PRU00089"/>
    </source>
</evidence>
<dbReference type="SMART" id="SM00339">
    <property type="entry name" value="FH"/>
    <property type="match status" value="1"/>
</dbReference>
<dbReference type="Pfam" id="PF00250">
    <property type="entry name" value="Forkhead"/>
    <property type="match status" value="1"/>
</dbReference>
<name>K7WJD4_SCHMD</name>
<dbReference type="PROSITE" id="PS00658">
    <property type="entry name" value="FORK_HEAD_2"/>
    <property type="match status" value="1"/>
</dbReference>
<dbReference type="InterPro" id="IPR036390">
    <property type="entry name" value="WH_DNA-bd_sf"/>
</dbReference>
<evidence type="ECO:0000256" key="6">
    <source>
        <dbReference type="ARBA" id="ARBA00023242"/>
    </source>
</evidence>
<comment type="similarity">
    <text evidence="7">Belongs to the FOXJ1 family.</text>
</comment>
<dbReference type="GO" id="GO:0005634">
    <property type="term" value="C:nucleus"/>
    <property type="evidence" value="ECO:0007669"/>
    <property type="project" value="UniProtKB-SubCell"/>
</dbReference>
<dbReference type="EMBL" id="JX842845">
    <property type="protein sequence ID" value="AFX62230.1"/>
    <property type="molecule type" value="mRNA"/>
</dbReference>
<dbReference type="OrthoDB" id="691130at2759"/>
<comment type="subcellular location">
    <subcellularLocation>
        <location evidence="8">Nucleus</location>
    </subcellularLocation>
</comment>
<dbReference type="PROSITE" id="PS50039">
    <property type="entry name" value="FORK_HEAD_3"/>
    <property type="match status" value="1"/>
</dbReference>
<keyword evidence="1" id="KW-0970">Cilium biogenesis/degradation</keyword>
<evidence type="ECO:0000256" key="9">
    <source>
        <dbReference type="SAM" id="MobiDB-lite"/>
    </source>
</evidence>
<dbReference type="InterPro" id="IPR047512">
    <property type="entry name" value="FH_FOXJ1"/>
</dbReference>
<dbReference type="AlphaFoldDB" id="K7WJD4"/>
<dbReference type="InterPro" id="IPR036388">
    <property type="entry name" value="WH-like_DNA-bd_sf"/>
</dbReference>
<evidence type="ECO:0000256" key="7">
    <source>
        <dbReference type="ARBA" id="ARBA00034770"/>
    </source>
</evidence>
<dbReference type="InterPro" id="IPR018122">
    <property type="entry name" value="TF_fork_head_CS_1"/>
</dbReference>
<evidence type="ECO:0000259" key="10">
    <source>
        <dbReference type="PROSITE" id="PS50039"/>
    </source>
</evidence>
<proteinExistence type="evidence at transcript level"/>
<dbReference type="PROSITE" id="PS00657">
    <property type="entry name" value="FORK_HEAD_1"/>
    <property type="match status" value="1"/>
</dbReference>
<dbReference type="GO" id="GO:0000978">
    <property type="term" value="F:RNA polymerase II cis-regulatory region sequence-specific DNA binding"/>
    <property type="evidence" value="ECO:0007669"/>
    <property type="project" value="TreeGrafter"/>
</dbReference>
<dbReference type="GO" id="GO:0030030">
    <property type="term" value="P:cell projection organization"/>
    <property type="evidence" value="ECO:0007669"/>
    <property type="project" value="UniProtKB-KW"/>
</dbReference>
<keyword evidence="3 8" id="KW-0238">DNA-binding</keyword>
<evidence type="ECO:0000256" key="5">
    <source>
        <dbReference type="ARBA" id="ARBA00023163"/>
    </source>
</evidence>